<evidence type="ECO:0000313" key="2">
    <source>
        <dbReference type="EMBL" id="CAA6805233.1"/>
    </source>
</evidence>
<evidence type="ECO:0000256" key="1">
    <source>
        <dbReference type="SAM" id="SignalP"/>
    </source>
</evidence>
<name>A0A6S6SA27_9BACT</name>
<dbReference type="EMBL" id="CACVAU010000016">
    <property type="protein sequence ID" value="CAA6805233.1"/>
    <property type="molecule type" value="Genomic_DNA"/>
</dbReference>
<sequence>MKKIILISIVTASMLLATNGDLIISDATKAIGMGGAGITLSHGAEFAYAT</sequence>
<organism evidence="2">
    <name type="scientific">uncultured Sulfurovum sp</name>
    <dbReference type="NCBI Taxonomy" id="269237"/>
    <lineage>
        <taxon>Bacteria</taxon>
        <taxon>Pseudomonadati</taxon>
        <taxon>Campylobacterota</taxon>
        <taxon>Epsilonproteobacteria</taxon>
        <taxon>Campylobacterales</taxon>
        <taxon>Sulfurovaceae</taxon>
        <taxon>Sulfurovum</taxon>
        <taxon>environmental samples</taxon>
    </lineage>
</organism>
<proteinExistence type="predicted"/>
<feature type="signal peptide" evidence="1">
    <location>
        <begin position="1"/>
        <end position="17"/>
    </location>
</feature>
<protein>
    <submittedName>
        <fullName evidence="2">Uncharacterized protein</fullName>
    </submittedName>
</protein>
<accession>A0A6S6SA27</accession>
<dbReference type="AlphaFoldDB" id="A0A6S6SA27"/>
<reference evidence="2" key="1">
    <citation type="submission" date="2020-01" db="EMBL/GenBank/DDBJ databases">
        <authorList>
            <person name="Meier V. D."/>
            <person name="Meier V D."/>
        </authorList>
    </citation>
    <scope>NUCLEOTIDE SEQUENCE</scope>
    <source>
        <strain evidence="2">HLG_WM_MAG_05</strain>
    </source>
</reference>
<keyword evidence="1" id="KW-0732">Signal</keyword>
<gene>
    <name evidence="2" type="ORF">HELGO_WM32386</name>
</gene>
<feature type="chain" id="PRO_5028429884" evidence="1">
    <location>
        <begin position="18"/>
        <end position="50"/>
    </location>
</feature>